<keyword evidence="5" id="KW-0479">Metal-binding</keyword>
<dbReference type="NCBIfam" id="NF006530">
    <property type="entry name" value="PRK08999.1"/>
    <property type="match status" value="1"/>
</dbReference>
<evidence type="ECO:0000256" key="15">
    <source>
        <dbReference type="ARBA" id="ARBA00041979"/>
    </source>
</evidence>
<keyword evidence="6" id="KW-0227">DNA damage</keyword>
<evidence type="ECO:0000256" key="14">
    <source>
        <dbReference type="ARBA" id="ARBA00041592"/>
    </source>
</evidence>
<comment type="caution">
    <text evidence="18">The sequence shown here is derived from an EMBL/GenBank/DDBJ whole genome shotgun (WGS) entry which is preliminary data.</text>
</comment>
<evidence type="ECO:0000256" key="8">
    <source>
        <dbReference type="ARBA" id="ARBA00022842"/>
    </source>
</evidence>
<dbReference type="InterPro" id="IPR036206">
    <property type="entry name" value="ThiamineP_synth_sf"/>
</dbReference>
<comment type="catalytic activity">
    <reaction evidence="10">
        <text>8-oxo-dGTP + H2O = 8-oxo-dGMP + diphosphate + H(+)</text>
        <dbReference type="Rhea" id="RHEA:31575"/>
        <dbReference type="ChEBI" id="CHEBI:15377"/>
        <dbReference type="ChEBI" id="CHEBI:15378"/>
        <dbReference type="ChEBI" id="CHEBI:33019"/>
        <dbReference type="ChEBI" id="CHEBI:63224"/>
        <dbReference type="ChEBI" id="CHEBI:77896"/>
        <dbReference type="EC" id="3.6.1.55"/>
    </reaction>
</comment>
<dbReference type="PANTHER" id="PTHR47707:SF1">
    <property type="entry name" value="NUDIX HYDROLASE FAMILY PROTEIN"/>
    <property type="match status" value="1"/>
</dbReference>
<dbReference type="Proteomes" id="UP000313645">
    <property type="component" value="Unassembled WGS sequence"/>
</dbReference>
<dbReference type="InterPro" id="IPR020476">
    <property type="entry name" value="Nudix_hydrolase"/>
</dbReference>
<evidence type="ECO:0000256" key="10">
    <source>
        <dbReference type="ARBA" id="ARBA00035861"/>
    </source>
</evidence>
<evidence type="ECO:0000256" key="3">
    <source>
        <dbReference type="ARBA" id="ARBA00022457"/>
    </source>
</evidence>
<dbReference type="PANTHER" id="PTHR47707">
    <property type="entry name" value="8-OXO-DGTP DIPHOSPHATASE"/>
    <property type="match status" value="1"/>
</dbReference>
<dbReference type="NCBIfam" id="TIGR00586">
    <property type="entry name" value="mutt"/>
    <property type="match status" value="1"/>
</dbReference>
<dbReference type="Gene3D" id="3.20.20.70">
    <property type="entry name" value="Aldolase class I"/>
    <property type="match status" value="1"/>
</dbReference>
<reference evidence="18 19" key="1">
    <citation type="submission" date="2019-02" db="EMBL/GenBank/DDBJ databases">
        <title>Marinobacter halodurans sp. nov., a marine bacterium isolated from sea tidal flat.</title>
        <authorList>
            <person name="Yoo Y."/>
            <person name="Lee D.W."/>
            <person name="Kim B.S."/>
            <person name="Kim J.-J."/>
        </authorList>
    </citation>
    <scope>NUCLEOTIDE SEQUENCE [LARGE SCALE GENOMIC DNA]</scope>
    <source>
        <strain evidence="18 19">YJ-S3-2</strain>
    </source>
</reference>
<keyword evidence="7 18" id="KW-0378">Hydrolase</keyword>
<dbReference type="InterPro" id="IPR000086">
    <property type="entry name" value="NUDIX_hydrolase_dom"/>
</dbReference>
<evidence type="ECO:0000256" key="7">
    <source>
        <dbReference type="ARBA" id="ARBA00022801"/>
    </source>
</evidence>
<evidence type="ECO:0000259" key="17">
    <source>
        <dbReference type="PROSITE" id="PS51462"/>
    </source>
</evidence>
<evidence type="ECO:0000256" key="4">
    <source>
        <dbReference type="ARBA" id="ARBA00022705"/>
    </source>
</evidence>
<organism evidence="18 19">
    <name type="scientific">Marinobacter halodurans</name>
    <dbReference type="NCBI Taxonomy" id="2528979"/>
    <lineage>
        <taxon>Bacteria</taxon>
        <taxon>Pseudomonadati</taxon>
        <taxon>Pseudomonadota</taxon>
        <taxon>Gammaproteobacteria</taxon>
        <taxon>Pseudomonadales</taxon>
        <taxon>Marinobacteraceae</taxon>
        <taxon>Marinobacter</taxon>
    </lineage>
</organism>
<protein>
    <recommendedName>
        <fullName evidence="13">8-oxo-dGTP diphosphatase</fullName>
        <ecNumber evidence="12">3.6.1.55</ecNumber>
    </recommendedName>
    <alternativeName>
        <fullName evidence="16">7,8-dihydro-8-oxoguanine-triphosphatase</fullName>
    </alternativeName>
    <alternativeName>
        <fullName evidence="15">Mutator protein MutT</fullName>
    </alternativeName>
    <alternativeName>
        <fullName evidence="14">dGTP pyrophosphohydrolase</fullName>
    </alternativeName>
</protein>
<dbReference type="EMBL" id="SJDL01000012">
    <property type="protein sequence ID" value="TBW56243.1"/>
    <property type="molecule type" value="Genomic_DNA"/>
</dbReference>
<dbReference type="InterPro" id="IPR013785">
    <property type="entry name" value="Aldolase_TIM"/>
</dbReference>
<evidence type="ECO:0000256" key="13">
    <source>
        <dbReference type="ARBA" id="ARBA00040794"/>
    </source>
</evidence>
<evidence type="ECO:0000256" key="1">
    <source>
        <dbReference type="ARBA" id="ARBA00001946"/>
    </source>
</evidence>
<evidence type="ECO:0000256" key="2">
    <source>
        <dbReference type="ARBA" id="ARBA00005582"/>
    </source>
</evidence>
<dbReference type="CDD" id="cd00564">
    <property type="entry name" value="TMP_TenI"/>
    <property type="match status" value="1"/>
</dbReference>
<keyword evidence="4" id="KW-0235">DNA replication</keyword>
<comment type="similarity">
    <text evidence="2">Belongs to the Nudix hydrolase family.</text>
</comment>
<evidence type="ECO:0000256" key="16">
    <source>
        <dbReference type="ARBA" id="ARBA00042798"/>
    </source>
</evidence>
<dbReference type="InterPro" id="IPR047127">
    <property type="entry name" value="MutT-like"/>
</dbReference>
<dbReference type="InterPro" id="IPR020084">
    <property type="entry name" value="NUDIX_hydrolase_CS"/>
</dbReference>
<dbReference type="EC" id="3.6.1.55" evidence="12"/>
<name>A0ABY1ZL66_9GAMM</name>
<evidence type="ECO:0000256" key="12">
    <source>
        <dbReference type="ARBA" id="ARBA00038905"/>
    </source>
</evidence>
<keyword evidence="9" id="KW-0234">DNA repair</keyword>
<dbReference type="PROSITE" id="PS00893">
    <property type="entry name" value="NUDIX_BOX"/>
    <property type="match status" value="1"/>
</dbReference>
<comment type="catalytic activity">
    <reaction evidence="11">
        <text>8-oxo-GTP + H2O = 8-oxo-GMP + diphosphate + H(+)</text>
        <dbReference type="Rhea" id="RHEA:67616"/>
        <dbReference type="ChEBI" id="CHEBI:15377"/>
        <dbReference type="ChEBI" id="CHEBI:15378"/>
        <dbReference type="ChEBI" id="CHEBI:33019"/>
        <dbReference type="ChEBI" id="CHEBI:143553"/>
        <dbReference type="ChEBI" id="CHEBI:145694"/>
    </reaction>
</comment>
<dbReference type="PROSITE" id="PS51462">
    <property type="entry name" value="NUDIX"/>
    <property type="match status" value="1"/>
</dbReference>
<keyword evidence="8" id="KW-0460">Magnesium</keyword>
<dbReference type="Pfam" id="PF14815">
    <property type="entry name" value="NUDIX_4"/>
    <property type="match status" value="1"/>
</dbReference>
<dbReference type="CDD" id="cd03425">
    <property type="entry name" value="NUDIX_MutT_NudA_like"/>
    <property type="match status" value="1"/>
</dbReference>
<gene>
    <name evidence="18" type="ORF">EZI54_09875</name>
</gene>
<dbReference type="GO" id="GO:0016787">
    <property type="term" value="F:hydrolase activity"/>
    <property type="evidence" value="ECO:0007669"/>
    <property type="project" value="UniProtKB-KW"/>
</dbReference>
<keyword evidence="3" id="KW-0515">Mutator protein</keyword>
<dbReference type="SUPFAM" id="SSF51391">
    <property type="entry name" value="Thiamin phosphate synthase"/>
    <property type="match status" value="1"/>
</dbReference>
<feature type="domain" description="Nudix hydrolase" evidence="17">
    <location>
        <begin position="1"/>
        <end position="131"/>
    </location>
</feature>
<dbReference type="InterPro" id="IPR003561">
    <property type="entry name" value="Mutator_MutT"/>
</dbReference>
<dbReference type="SUPFAM" id="SSF55811">
    <property type="entry name" value="Nudix"/>
    <property type="match status" value="1"/>
</dbReference>
<keyword evidence="19" id="KW-1185">Reference proteome</keyword>
<comment type="cofactor">
    <cofactor evidence="1">
        <name>Mg(2+)</name>
        <dbReference type="ChEBI" id="CHEBI:18420"/>
    </cofactor>
</comment>
<dbReference type="Gene3D" id="3.90.79.10">
    <property type="entry name" value="Nucleoside Triphosphate Pyrophosphohydrolase"/>
    <property type="match status" value="1"/>
</dbReference>
<evidence type="ECO:0000256" key="9">
    <source>
        <dbReference type="ARBA" id="ARBA00023204"/>
    </source>
</evidence>
<dbReference type="RefSeq" id="WP_131481486.1">
    <property type="nucleotide sequence ID" value="NZ_SJDL01000012.1"/>
</dbReference>
<dbReference type="PRINTS" id="PR00502">
    <property type="entry name" value="NUDIXFAMILY"/>
</dbReference>
<dbReference type="InterPro" id="IPR015797">
    <property type="entry name" value="NUDIX_hydrolase-like_dom_sf"/>
</dbReference>
<evidence type="ECO:0000256" key="6">
    <source>
        <dbReference type="ARBA" id="ARBA00022763"/>
    </source>
</evidence>
<sequence>MKEVHVAVGVVRQGDRILIARRPDDAHQGGLLEFPGGKVEPEERVQQALVRELDEEVGLRIDPRNLRPVIGIRHDYGDKRVFLDVWETDRFEGEPHGREGQPVQWLAVDALHDDDFPAANRPIIRALRLPHQYPITGDAGMDGAALVDHTCRRLAALRPSICLFRAPWLSRDAYLDAAGQLLDWCSARSIRLMLHGDPALLASIPAAGIHLPWHVARRLDTRPLASSGVLGVSCHQEDELAHAAHLGADFVTLGPVAETASHPDAVPMGWPRFTELAARATVPVYALGGLSLEDVERAREAGAQGVAGIGTWWSNC</sequence>
<evidence type="ECO:0000256" key="11">
    <source>
        <dbReference type="ARBA" id="ARBA00036904"/>
    </source>
</evidence>
<proteinExistence type="inferred from homology"/>
<evidence type="ECO:0000313" key="18">
    <source>
        <dbReference type="EMBL" id="TBW56243.1"/>
    </source>
</evidence>
<accession>A0ABY1ZL66</accession>
<dbReference type="InterPro" id="IPR022998">
    <property type="entry name" value="ThiamineP_synth_TenI"/>
</dbReference>
<evidence type="ECO:0000313" key="19">
    <source>
        <dbReference type="Proteomes" id="UP000313645"/>
    </source>
</evidence>
<dbReference type="InterPro" id="IPR029119">
    <property type="entry name" value="MutY_C"/>
</dbReference>
<evidence type="ECO:0000256" key="5">
    <source>
        <dbReference type="ARBA" id="ARBA00022723"/>
    </source>
</evidence>
<dbReference type="Pfam" id="PF02581">
    <property type="entry name" value="TMP-TENI"/>
    <property type="match status" value="1"/>
</dbReference>